<evidence type="ECO:0000259" key="1">
    <source>
        <dbReference type="Pfam" id="PF02342"/>
    </source>
</evidence>
<evidence type="ECO:0000313" key="2">
    <source>
        <dbReference type="EMBL" id="CEM45490.1"/>
    </source>
</evidence>
<feature type="domain" description="TerD" evidence="1">
    <location>
        <begin position="223"/>
        <end position="386"/>
    </location>
</feature>
<sequence length="478" mass="52268">MNPDLPPLYAPGFEQTGGSAPSAPLLDASSDLSVPSEASLSFGLSWDFNPGKVVDVDIQAVLVNDEGVIIDAAYYNNLKASGRSVTHSGDEIDGKTEGIDEKVTCHLSLLNRNHPTTRAIFIVVACYSGGTFADVREGKLVMMDDLQRRPLANYVLTSTTADRTCNILCCLYRKTPRSNQWALRTLDRLTSGSHFMDAIADLQLAIRQVMPDAPAASRPVHFQMSKGHVMDFGNDLSTITCGLGWDTDLGNIDLDVSCVMYDMNGSFLESVFFGNLQSCGAHSEPGAVVHSGDNLTGEGEGDDEQIVVFLNKVGPTVAQVFFCLNIYTQGRTFGNVANPYVRVVDSNQRELCVYRPREVPSVNGLLVCRLARDPRTRRWGFHALGVPSMGSMYKDCLPEMNKLFFTKTNALLSRMPTQPLDGPAPSQAPTPTVVIMQNGAGPGYPPQQHQQPYASQHTFHSQHTYHSQGQEKKKCVIM</sequence>
<feature type="domain" description="TerD" evidence="1">
    <location>
        <begin position="35"/>
        <end position="185"/>
    </location>
</feature>
<dbReference type="Pfam" id="PF02342">
    <property type="entry name" value="TerD"/>
    <property type="match status" value="2"/>
</dbReference>
<organism evidence="2">
    <name type="scientific">Chromera velia CCMP2878</name>
    <dbReference type="NCBI Taxonomy" id="1169474"/>
    <lineage>
        <taxon>Eukaryota</taxon>
        <taxon>Sar</taxon>
        <taxon>Alveolata</taxon>
        <taxon>Colpodellida</taxon>
        <taxon>Chromeraceae</taxon>
        <taxon>Chromera</taxon>
    </lineage>
</organism>
<dbReference type="Gene3D" id="2.60.60.30">
    <property type="entry name" value="sav2460 like domains"/>
    <property type="match status" value="2"/>
</dbReference>
<accession>A0A0G4HMS9</accession>
<dbReference type="EMBL" id="CDMZ01003199">
    <property type="protein sequence ID" value="CEM45490.1"/>
    <property type="molecule type" value="Genomic_DNA"/>
</dbReference>
<name>A0A0G4HMS9_9ALVE</name>
<dbReference type="InterPro" id="IPR003325">
    <property type="entry name" value="TerD"/>
</dbReference>
<dbReference type="PhylomeDB" id="A0A0G4HMS9"/>
<dbReference type="VEuPathDB" id="CryptoDB:Cvel_7545"/>
<gene>
    <name evidence="2" type="ORF">Cvel_7545</name>
</gene>
<dbReference type="PANTHER" id="PTHR32097">
    <property type="entry name" value="CAMP-BINDING PROTEIN 1-RELATED"/>
    <property type="match status" value="1"/>
</dbReference>
<dbReference type="PANTHER" id="PTHR32097:SF17">
    <property type="entry name" value="CAMP-BINDING PROTEIN 1-RELATED"/>
    <property type="match status" value="1"/>
</dbReference>
<dbReference type="CDD" id="cd06974">
    <property type="entry name" value="TerD_like"/>
    <property type="match status" value="2"/>
</dbReference>
<reference evidence="2" key="1">
    <citation type="submission" date="2014-11" db="EMBL/GenBank/DDBJ databases">
        <authorList>
            <person name="Otto D Thomas"/>
            <person name="Naeem Raeece"/>
        </authorList>
    </citation>
    <scope>NUCLEOTIDE SEQUENCE</scope>
</reference>
<dbReference type="AlphaFoldDB" id="A0A0G4HMS9"/>
<protein>
    <recommendedName>
        <fullName evidence="1">TerD domain-containing protein</fullName>
    </recommendedName>
</protein>
<dbReference type="InterPro" id="IPR051324">
    <property type="entry name" value="Stress/Tellurium_Resist"/>
</dbReference>
<proteinExistence type="predicted"/>